<protein>
    <submittedName>
        <fullName evidence="2">Uncharacterized protein</fullName>
    </submittedName>
</protein>
<keyword evidence="3" id="KW-1185">Reference proteome</keyword>
<sequence length="233" mass="25743">MTPSSTLAADRHMNAPRPLDKRRHDPIPPLAPALRGSVRANDRGRRFQEPNSSPLSSEETRRRDAHSLKLATRRIRDLTTTAPRRTASTPVQAPAGMPPLPSDDPIMRLLASYVGALMDWWAARQRHGGGAADAPPRRRLDKAWRGLLVAARAWLSGKGAGEGADQVQTLLTREIARNYQHACDAHERWLDRMYQPSVAAVRVMDHTSDGTALAGERFNSRLQTGSERETTGP</sequence>
<dbReference type="KEGG" id="ali:AZOLI_2076"/>
<gene>
    <name evidence="2" type="ordered locus">AZOLI_2076</name>
</gene>
<feature type="compositionally biased region" description="Basic and acidic residues" evidence="1">
    <location>
        <begin position="58"/>
        <end position="67"/>
    </location>
</feature>
<accession>G7Z1W4</accession>
<feature type="compositionally biased region" description="Basic and acidic residues" evidence="1">
    <location>
        <begin position="9"/>
        <end position="26"/>
    </location>
</feature>
<evidence type="ECO:0000313" key="2">
    <source>
        <dbReference type="EMBL" id="CBS87311.1"/>
    </source>
</evidence>
<organism evidence="2 3">
    <name type="scientific">Azospirillum lipoferum (strain 4B)</name>
    <dbReference type="NCBI Taxonomy" id="862719"/>
    <lineage>
        <taxon>Bacteria</taxon>
        <taxon>Pseudomonadati</taxon>
        <taxon>Pseudomonadota</taxon>
        <taxon>Alphaproteobacteria</taxon>
        <taxon>Rhodospirillales</taxon>
        <taxon>Azospirillaceae</taxon>
        <taxon>Azospirillum</taxon>
    </lineage>
</organism>
<dbReference type="HOGENOM" id="CLU_1187981_0_0_5"/>
<evidence type="ECO:0000313" key="3">
    <source>
        <dbReference type="Proteomes" id="UP000005667"/>
    </source>
</evidence>
<dbReference type="Proteomes" id="UP000005667">
    <property type="component" value="Chromosome"/>
</dbReference>
<dbReference type="EMBL" id="FQ311868">
    <property type="protein sequence ID" value="CBS87311.1"/>
    <property type="molecule type" value="Genomic_DNA"/>
</dbReference>
<evidence type="ECO:0000256" key="1">
    <source>
        <dbReference type="SAM" id="MobiDB-lite"/>
    </source>
</evidence>
<proteinExistence type="predicted"/>
<name>G7Z1W4_AZOL4</name>
<feature type="region of interest" description="Disordered" evidence="1">
    <location>
        <begin position="212"/>
        <end position="233"/>
    </location>
</feature>
<reference evidence="3" key="1">
    <citation type="journal article" date="2011" name="PLoS Genet.">
        <title>Azospirillum genomes reveal transition of bacteria from aquatic to terrestrial environments.</title>
        <authorList>
            <person name="Wisniewski-Dye F."/>
            <person name="Borziak K."/>
            <person name="Khalsa-Moyers G."/>
            <person name="Alexandre G."/>
            <person name="Sukharnikov L.O."/>
            <person name="Wuichet K."/>
            <person name="Hurst G.B."/>
            <person name="McDonald W.H."/>
            <person name="Robertson J.S."/>
            <person name="Barbe V."/>
            <person name="Calteau A."/>
            <person name="Rouy Z."/>
            <person name="Mangenot S."/>
            <person name="Prigent-Combaret C."/>
            <person name="Normand P."/>
            <person name="Boyer M."/>
            <person name="Siguier P."/>
            <person name="Dessaux Y."/>
            <person name="Elmerich C."/>
            <person name="Condemine G."/>
            <person name="Krishnen G."/>
            <person name="Kennedy I."/>
            <person name="Paterson A.H."/>
            <person name="Gonzalez V."/>
            <person name="Mavingui P."/>
            <person name="Zhulin I.B."/>
        </authorList>
    </citation>
    <scope>NUCLEOTIDE SEQUENCE [LARGE SCALE GENOMIC DNA]</scope>
    <source>
        <strain evidence="3">4B</strain>
    </source>
</reference>
<dbReference type="AlphaFoldDB" id="G7Z1W4"/>
<feature type="compositionally biased region" description="Low complexity" evidence="1">
    <location>
        <begin position="79"/>
        <end position="90"/>
    </location>
</feature>
<feature type="region of interest" description="Disordered" evidence="1">
    <location>
        <begin position="1"/>
        <end position="100"/>
    </location>
</feature>